<evidence type="ECO:0000256" key="3">
    <source>
        <dbReference type="ARBA" id="ARBA00022723"/>
    </source>
</evidence>
<reference evidence="11" key="1">
    <citation type="journal article" date="2019" name="Int. J. Syst. Evol. Microbiol.">
        <title>The Global Catalogue of Microorganisms (GCM) 10K type strain sequencing project: providing services to taxonomists for standard genome sequencing and annotation.</title>
        <authorList>
            <consortium name="The Broad Institute Genomics Platform"/>
            <consortium name="The Broad Institute Genome Sequencing Center for Infectious Disease"/>
            <person name="Wu L."/>
            <person name="Ma J."/>
        </authorList>
    </citation>
    <scope>NUCLEOTIDE SEQUENCE [LARGE SCALE GENOMIC DNA]</scope>
    <source>
        <strain evidence="11">DT72</strain>
    </source>
</reference>
<dbReference type="Pfam" id="PF04209">
    <property type="entry name" value="HgmA_C"/>
    <property type="match status" value="1"/>
</dbReference>
<dbReference type="Pfam" id="PF20510">
    <property type="entry name" value="HgmA_N"/>
    <property type="match status" value="1"/>
</dbReference>
<protein>
    <recommendedName>
        <fullName evidence="7">Homogentisate 1,2-dioxygenase</fullName>
        <ecNumber evidence="7">1.13.11.5</ecNumber>
    </recommendedName>
</protein>
<dbReference type="InterPro" id="IPR046451">
    <property type="entry name" value="HgmA_C"/>
</dbReference>
<gene>
    <name evidence="10" type="primary">hmgA</name>
    <name evidence="10" type="ORF">ACFSJG_02690</name>
</gene>
<evidence type="ECO:0000313" key="10">
    <source>
        <dbReference type="EMBL" id="MFD1811112.1"/>
    </source>
</evidence>
<dbReference type="Proteomes" id="UP001597286">
    <property type="component" value="Unassembled WGS sequence"/>
</dbReference>
<dbReference type="NCBIfam" id="TIGR01015">
    <property type="entry name" value="hmgA"/>
    <property type="match status" value="1"/>
</dbReference>
<evidence type="ECO:0000256" key="6">
    <source>
        <dbReference type="ARBA" id="ARBA00023004"/>
    </source>
</evidence>
<dbReference type="SUPFAM" id="SSF51182">
    <property type="entry name" value="RmlC-like cupins"/>
    <property type="match status" value="1"/>
</dbReference>
<comment type="caution">
    <text evidence="10">The sequence shown here is derived from an EMBL/GenBank/DDBJ whole genome shotgun (WGS) entry which is preliminary data.</text>
</comment>
<evidence type="ECO:0000256" key="2">
    <source>
        <dbReference type="ARBA" id="ARBA00007757"/>
    </source>
</evidence>
<feature type="domain" description="Homogentisate 1,2-dioxygenase C-terminal" evidence="8">
    <location>
        <begin position="279"/>
        <end position="430"/>
    </location>
</feature>
<comment type="cofactor">
    <cofactor evidence="1">
        <name>Fe cation</name>
        <dbReference type="ChEBI" id="CHEBI:24875"/>
    </cofactor>
</comment>
<dbReference type="InterPro" id="IPR011051">
    <property type="entry name" value="RmlC_Cupin_sf"/>
</dbReference>
<dbReference type="InterPro" id="IPR014710">
    <property type="entry name" value="RmlC-like_jellyroll"/>
</dbReference>
<evidence type="ECO:0000259" key="8">
    <source>
        <dbReference type="Pfam" id="PF04209"/>
    </source>
</evidence>
<accession>A0ABW4NY30</accession>
<sequence>MTATTGLEYLHGFGNEHHSEAVPGTLPWGQNGPQRAPHGLYAEQLSATAFTESRVHNRRTWVYRILPSARHGAFRRIDDGHLRSAPLTDGVLDVNRLRWNPMPDPAPGTDFLDGLYTLAANGDVVEQSGIAIHTYHCNLSMDSRYFFDLDGELLIVPQSGTLRIHSEVGILDVAPGEIAVVGRAIGFRVAVPDGTARGYVLENYGAYLALPELGPIGANGLAHPRDFVYPVAAYEDRDETVEVVRKFGGHLWATELDHSPLDVVAWHGTHGVYKYDTARFHVMSSVTWDHPDPSIFTLLSSPSERPGVANVDVVVFPPRWNVIEHSFRPPYFHRNTMTEFMGLVTGVHDAKAEGFVPGGASLHNMWAPHGPDAETYELAVAADLKPQKLDGSLPFMFETRRPLHVTDFAHASDHRQSDYDSSWRDLRRHFRVP</sequence>
<dbReference type="PANTHER" id="PTHR11056:SF0">
    <property type="entry name" value="HOMOGENTISATE 1,2-DIOXYGENASE"/>
    <property type="match status" value="1"/>
</dbReference>
<dbReference type="EC" id="1.13.11.5" evidence="7"/>
<dbReference type="PANTHER" id="PTHR11056">
    <property type="entry name" value="HOMOGENTISATE 1,2-DIOXYGENASE"/>
    <property type="match status" value="1"/>
</dbReference>
<evidence type="ECO:0000256" key="1">
    <source>
        <dbReference type="ARBA" id="ARBA00001962"/>
    </source>
</evidence>
<keyword evidence="4" id="KW-0223">Dioxygenase</keyword>
<keyword evidence="11" id="KW-1185">Reference proteome</keyword>
<proteinExistence type="inferred from homology"/>
<dbReference type="InterPro" id="IPR005708">
    <property type="entry name" value="Homogentis_dOase"/>
</dbReference>
<keyword evidence="5 10" id="KW-0560">Oxidoreductase</keyword>
<comment type="similarity">
    <text evidence="2">Belongs to the homogentisate dioxygenase family.</text>
</comment>
<organism evidence="10 11">
    <name type="scientific">Rhodococcus gannanensis</name>
    <dbReference type="NCBI Taxonomy" id="1960308"/>
    <lineage>
        <taxon>Bacteria</taxon>
        <taxon>Bacillati</taxon>
        <taxon>Actinomycetota</taxon>
        <taxon>Actinomycetes</taxon>
        <taxon>Mycobacteriales</taxon>
        <taxon>Nocardiaceae</taxon>
        <taxon>Rhodococcus</taxon>
    </lineage>
</organism>
<name>A0ABW4NY30_9NOCA</name>
<dbReference type="CDD" id="cd07000">
    <property type="entry name" value="cupin_HGO_N"/>
    <property type="match status" value="1"/>
</dbReference>
<evidence type="ECO:0000259" key="9">
    <source>
        <dbReference type="Pfam" id="PF20510"/>
    </source>
</evidence>
<evidence type="ECO:0000256" key="4">
    <source>
        <dbReference type="ARBA" id="ARBA00022964"/>
    </source>
</evidence>
<evidence type="ECO:0000313" key="11">
    <source>
        <dbReference type="Proteomes" id="UP001597286"/>
    </source>
</evidence>
<dbReference type="EMBL" id="JBHUFB010000004">
    <property type="protein sequence ID" value="MFD1811112.1"/>
    <property type="molecule type" value="Genomic_DNA"/>
</dbReference>
<evidence type="ECO:0000256" key="7">
    <source>
        <dbReference type="NCBIfam" id="TIGR01015"/>
    </source>
</evidence>
<dbReference type="Gene3D" id="2.60.120.10">
    <property type="entry name" value="Jelly Rolls"/>
    <property type="match status" value="1"/>
</dbReference>
<evidence type="ECO:0000256" key="5">
    <source>
        <dbReference type="ARBA" id="ARBA00023002"/>
    </source>
</evidence>
<dbReference type="GO" id="GO:0004411">
    <property type="term" value="F:homogentisate 1,2-dioxygenase activity"/>
    <property type="evidence" value="ECO:0007669"/>
    <property type="project" value="UniProtKB-EC"/>
</dbReference>
<keyword evidence="6" id="KW-0408">Iron</keyword>
<feature type="domain" description="Homogentisate 1,2-dioxygenase N-terminal" evidence="9">
    <location>
        <begin position="8"/>
        <end position="276"/>
    </location>
</feature>
<keyword evidence="3" id="KW-0479">Metal-binding</keyword>
<dbReference type="RefSeq" id="WP_378483667.1">
    <property type="nucleotide sequence ID" value="NZ_JBHUFB010000004.1"/>
</dbReference>
<dbReference type="InterPro" id="IPR046452">
    <property type="entry name" value="HgmA_N"/>
</dbReference>